<evidence type="ECO:0000313" key="2">
    <source>
        <dbReference type="EMBL" id="KAK7390870.1"/>
    </source>
</evidence>
<organism evidence="2 3">
    <name type="scientific">Psophocarpus tetragonolobus</name>
    <name type="common">Winged bean</name>
    <name type="synonym">Dolichos tetragonolobus</name>
    <dbReference type="NCBI Taxonomy" id="3891"/>
    <lineage>
        <taxon>Eukaryota</taxon>
        <taxon>Viridiplantae</taxon>
        <taxon>Streptophyta</taxon>
        <taxon>Embryophyta</taxon>
        <taxon>Tracheophyta</taxon>
        <taxon>Spermatophyta</taxon>
        <taxon>Magnoliopsida</taxon>
        <taxon>eudicotyledons</taxon>
        <taxon>Gunneridae</taxon>
        <taxon>Pentapetalae</taxon>
        <taxon>rosids</taxon>
        <taxon>fabids</taxon>
        <taxon>Fabales</taxon>
        <taxon>Fabaceae</taxon>
        <taxon>Papilionoideae</taxon>
        <taxon>50 kb inversion clade</taxon>
        <taxon>NPAAA clade</taxon>
        <taxon>indigoferoid/millettioid clade</taxon>
        <taxon>Phaseoleae</taxon>
        <taxon>Psophocarpus</taxon>
    </lineage>
</organism>
<feature type="compositionally biased region" description="Polar residues" evidence="1">
    <location>
        <begin position="60"/>
        <end position="77"/>
    </location>
</feature>
<name>A0AAN9S890_PSOTE</name>
<comment type="caution">
    <text evidence="2">The sequence shown here is derived from an EMBL/GenBank/DDBJ whole genome shotgun (WGS) entry which is preliminary data.</text>
</comment>
<evidence type="ECO:0000313" key="3">
    <source>
        <dbReference type="Proteomes" id="UP001386955"/>
    </source>
</evidence>
<proteinExistence type="predicted"/>
<reference evidence="2 3" key="1">
    <citation type="submission" date="2024-01" db="EMBL/GenBank/DDBJ databases">
        <title>The genomes of 5 underutilized Papilionoideae crops provide insights into root nodulation and disease resistanc.</title>
        <authorList>
            <person name="Jiang F."/>
        </authorList>
    </citation>
    <scope>NUCLEOTIDE SEQUENCE [LARGE SCALE GENOMIC DNA]</scope>
    <source>
        <strain evidence="2">DUOXIRENSHENG_FW03</strain>
        <tissue evidence="2">Leaves</tissue>
    </source>
</reference>
<accession>A0AAN9S890</accession>
<evidence type="ECO:0000256" key="1">
    <source>
        <dbReference type="SAM" id="MobiDB-lite"/>
    </source>
</evidence>
<sequence>MRWRKLCPVDYCGGAHYKRWEQTGFLRGSLMVTLGNVWQRVVGSRGECGKKKARHRELNSAYSTSPRMRQLVLSSSPEPRPTPKNYEVHIEHNNRNVQIDRCMCNAHEGAWKLKRRVPLGTKVKENNGV</sequence>
<gene>
    <name evidence="2" type="ORF">VNO78_19027</name>
</gene>
<dbReference type="Proteomes" id="UP001386955">
    <property type="component" value="Unassembled WGS sequence"/>
</dbReference>
<protein>
    <submittedName>
        <fullName evidence="2">Uncharacterized protein</fullName>
    </submittedName>
</protein>
<dbReference type="AlphaFoldDB" id="A0AAN9S890"/>
<keyword evidence="3" id="KW-1185">Reference proteome</keyword>
<feature type="region of interest" description="Disordered" evidence="1">
    <location>
        <begin position="53"/>
        <end position="84"/>
    </location>
</feature>
<dbReference type="EMBL" id="JAYMYS010000005">
    <property type="protein sequence ID" value="KAK7390870.1"/>
    <property type="molecule type" value="Genomic_DNA"/>
</dbReference>